<dbReference type="KEGG" id="lal:AT746_04280"/>
<dbReference type="STRING" id="1526571.AT746_04280"/>
<evidence type="ECO:0000313" key="3">
    <source>
        <dbReference type="Proteomes" id="UP000068447"/>
    </source>
</evidence>
<evidence type="ECO:0000256" key="1">
    <source>
        <dbReference type="SAM" id="Phobius"/>
    </source>
</evidence>
<feature type="transmembrane region" description="Helical" evidence="1">
    <location>
        <begin position="39"/>
        <end position="64"/>
    </location>
</feature>
<accession>A0A0U2QK65</accession>
<feature type="transmembrane region" description="Helical" evidence="1">
    <location>
        <begin position="97"/>
        <end position="115"/>
    </location>
</feature>
<dbReference type="Pfam" id="PF05437">
    <property type="entry name" value="AzlD"/>
    <property type="match status" value="1"/>
</dbReference>
<dbReference type="InterPro" id="IPR008407">
    <property type="entry name" value="Brnchd-chn_aa_trnsp_AzlD"/>
</dbReference>
<keyword evidence="1" id="KW-0472">Membrane</keyword>
<keyword evidence="3" id="KW-1185">Reference proteome</keyword>
<keyword evidence="1" id="KW-1133">Transmembrane helix</keyword>
<dbReference type="AlphaFoldDB" id="A0A0U2QK65"/>
<dbReference type="EMBL" id="CP013650">
    <property type="protein sequence ID" value="ALS97563.1"/>
    <property type="molecule type" value="Genomic_DNA"/>
</dbReference>
<feature type="transmembrane region" description="Helical" evidence="1">
    <location>
        <begin position="6"/>
        <end position="27"/>
    </location>
</feature>
<gene>
    <name evidence="2" type="ORF">AT746_04280</name>
</gene>
<sequence>MDNGWWLTLLLVSTGTLAMRLLPLLWMQRHLLKQQSREGLAVIPAWLSVLGPLMIAAMLGVSLVPGTPGIAAWLATALGAAAALLAWLWTKSLGWPVAAGVAAYGLVIVLARMAFFTQGIM</sequence>
<keyword evidence="1" id="KW-0812">Transmembrane</keyword>
<proteinExistence type="predicted"/>
<reference evidence="2 3" key="1">
    <citation type="submission" date="2015-12" db="EMBL/GenBank/DDBJ databases">
        <title>Complete genome of Lacimicrobium alkaliphilum KCTC 32984.</title>
        <authorList>
            <person name="Kim S.-G."/>
            <person name="Lee Y.-J."/>
        </authorList>
    </citation>
    <scope>NUCLEOTIDE SEQUENCE [LARGE SCALE GENOMIC DNA]</scope>
    <source>
        <strain evidence="2 3">YelD216</strain>
    </source>
</reference>
<protein>
    <submittedName>
        <fullName evidence="2">Branched-chain amino acid ABC transporter</fullName>
    </submittedName>
</protein>
<evidence type="ECO:0000313" key="2">
    <source>
        <dbReference type="EMBL" id="ALS97563.1"/>
    </source>
</evidence>
<dbReference type="RefSeq" id="WP_062476899.1">
    <property type="nucleotide sequence ID" value="NZ_CP013650.1"/>
</dbReference>
<feature type="transmembrane region" description="Helical" evidence="1">
    <location>
        <begin position="70"/>
        <end position="90"/>
    </location>
</feature>
<dbReference type="Proteomes" id="UP000068447">
    <property type="component" value="Chromosome"/>
</dbReference>
<organism evidence="2 3">
    <name type="scientific">Lacimicrobium alkaliphilum</name>
    <dbReference type="NCBI Taxonomy" id="1526571"/>
    <lineage>
        <taxon>Bacteria</taxon>
        <taxon>Pseudomonadati</taxon>
        <taxon>Pseudomonadota</taxon>
        <taxon>Gammaproteobacteria</taxon>
        <taxon>Alteromonadales</taxon>
        <taxon>Alteromonadaceae</taxon>
        <taxon>Lacimicrobium</taxon>
    </lineage>
</organism>
<dbReference type="OrthoDB" id="9154314at2"/>
<name>A0A0U2QK65_9ALTE</name>